<evidence type="ECO:0000256" key="1">
    <source>
        <dbReference type="SAM" id="SignalP"/>
    </source>
</evidence>
<feature type="chain" id="PRO_5008131199" evidence="1">
    <location>
        <begin position="21"/>
        <end position="198"/>
    </location>
</feature>
<feature type="signal peptide" evidence="1">
    <location>
        <begin position="1"/>
        <end position="20"/>
    </location>
</feature>
<evidence type="ECO:0000313" key="3">
    <source>
        <dbReference type="Proteomes" id="UP000075885"/>
    </source>
</evidence>
<keyword evidence="3" id="KW-1185">Reference proteome</keyword>
<organism evidence="2 3">
    <name type="scientific">Anopheles epiroticus</name>
    <dbReference type="NCBI Taxonomy" id="199890"/>
    <lineage>
        <taxon>Eukaryota</taxon>
        <taxon>Metazoa</taxon>
        <taxon>Ecdysozoa</taxon>
        <taxon>Arthropoda</taxon>
        <taxon>Hexapoda</taxon>
        <taxon>Insecta</taxon>
        <taxon>Pterygota</taxon>
        <taxon>Neoptera</taxon>
        <taxon>Endopterygota</taxon>
        <taxon>Diptera</taxon>
        <taxon>Nematocera</taxon>
        <taxon>Culicoidea</taxon>
        <taxon>Culicidae</taxon>
        <taxon>Anophelinae</taxon>
        <taxon>Anopheles</taxon>
    </lineage>
</organism>
<sequence>MRIIIAQLLSATVLLQPLLAAPIFWFLPWSFPALPTTTTISSTAATSGTGTGGASNSSNVSVAIGNRVNTSTGLDDYGTNITNVQINVNRMRRAVTSADLARLERQLRQTETPGDTSTNGTVITIGEHTIRLPSNISNLTVNTYLINGIPEDGMMMLPGTGSANPNEQAYTTTTPLLSAIRLLKNFFSSFFAKQTSQP</sequence>
<dbReference type="EnsemblMetazoa" id="AEPI004210-RA">
    <property type="protein sequence ID" value="AEPI004210-PA"/>
    <property type="gene ID" value="AEPI004210"/>
</dbReference>
<dbReference type="AlphaFoldDB" id="A0A182PBA5"/>
<protein>
    <submittedName>
        <fullName evidence="2">Uncharacterized protein</fullName>
    </submittedName>
</protein>
<accession>A0A182PBA5</accession>
<keyword evidence="1" id="KW-0732">Signal</keyword>
<name>A0A182PBA5_9DIPT</name>
<reference evidence="2" key="2">
    <citation type="submission" date="2020-05" db="UniProtKB">
        <authorList>
            <consortium name="EnsemblMetazoa"/>
        </authorList>
    </citation>
    <scope>IDENTIFICATION</scope>
    <source>
        <strain evidence="2">Epiroticus2</strain>
    </source>
</reference>
<reference evidence="3" key="1">
    <citation type="submission" date="2013-03" db="EMBL/GenBank/DDBJ databases">
        <title>The Genome Sequence of Anopheles epiroticus epiroticus2.</title>
        <authorList>
            <consortium name="The Broad Institute Genomics Platform"/>
            <person name="Neafsey D.E."/>
            <person name="Howell P."/>
            <person name="Walker B."/>
            <person name="Young S.K."/>
            <person name="Zeng Q."/>
            <person name="Gargeya S."/>
            <person name="Fitzgerald M."/>
            <person name="Haas B."/>
            <person name="Abouelleil A."/>
            <person name="Allen A.W."/>
            <person name="Alvarado L."/>
            <person name="Arachchi H.M."/>
            <person name="Berlin A.M."/>
            <person name="Chapman S.B."/>
            <person name="Gainer-Dewar J."/>
            <person name="Goldberg J."/>
            <person name="Griggs A."/>
            <person name="Gujja S."/>
            <person name="Hansen M."/>
            <person name="Howarth C."/>
            <person name="Imamovic A."/>
            <person name="Ireland A."/>
            <person name="Larimer J."/>
            <person name="McCowan C."/>
            <person name="Murphy C."/>
            <person name="Pearson M."/>
            <person name="Poon T.W."/>
            <person name="Priest M."/>
            <person name="Roberts A."/>
            <person name="Saif S."/>
            <person name="Shea T."/>
            <person name="Sisk P."/>
            <person name="Sykes S."/>
            <person name="Wortman J."/>
            <person name="Nusbaum C."/>
            <person name="Birren B."/>
        </authorList>
    </citation>
    <scope>NUCLEOTIDE SEQUENCE [LARGE SCALE GENOMIC DNA]</scope>
    <source>
        <strain evidence="3">Epiroticus2</strain>
    </source>
</reference>
<dbReference type="Proteomes" id="UP000075885">
    <property type="component" value="Unassembled WGS sequence"/>
</dbReference>
<evidence type="ECO:0000313" key="2">
    <source>
        <dbReference type="EnsemblMetazoa" id="AEPI004210-PA"/>
    </source>
</evidence>
<proteinExistence type="predicted"/>
<dbReference type="STRING" id="199890.A0A182PBA5"/>
<dbReference type="VEuPathDB" id="VectorBase:AEPI004210"/>